<name>A0A6A6NQB0_9PEZI</name>
<feature type="compositionally biased region" description="Polar residues" evidence="1">
    <location>
        <begin position="395"/>
        <end position="404"/>
    </location>
</feature>
<dbReference type="Proteomes" id="UP000799766">
    <property type="component" value="Unassembled WGS sequence"/>
</dbReference>
<evidence type="ECO:0000313" key="2">
    <source>
        <dbReference type="EMBL" id="KAF2453614.1"/>
    </source>
</evidence>
<sequence length="573" mass="63967">MKFRRSSNRAHILPSPSNSALQHTNSPCPPPSHTCYHNSLRRAFHTSYVHRSQDMASHSESLSLEDWLPWAIFVLDGNIDTDVVTKLLERAMGPNMTTTPFYLMYSRYYEHMPQLDESKPREFRVGHRLPLMLFPSGGNPFAGKTPLDCSLWLRRAPASIALNRRYFLCLDGEMAQKKTFLLCREGWGDPAGLYDEEDVSMTESEASRLDLEDEMDEDYVPGMEDSMDESSDAWEDLNMADDEASSDEDDQSMTEAGGDEESDDESMTEAGDDGDNDHESTTIKAEEDEESTTMEAKDYESTTIKAEDDELIAIKAEDNESMKIKAEGDNGDTPNDERLLEARQSNDGDLVSGNSMHFATEPTDVDLSGYFPSTDDDSGNDDDPFSDDEPRDENTVSYVSRGTSTHDLLSWRNATRDVTPSDSETLCASDSTDTLVGDESLYQATKTPGGSACSHTLESHTEPGSRGSSARNSTTCKNEHASTSEKEFECKDEEDDSIAVGESAFEWLRRRDKAKGEGAYGRLDCRLISAKHLFGFFGGPKHNYFDAVPFKSYYHAYADMDMTLEWDDPFGSA</sequence>
<proteinExistence type="predicted"/>
<dbReference type="OrthoDB" id="5301876at2759"/>
<organism evidence="2 3">
    <name type="scientific">Lineolata rhizophorae</name>
    <dbReference type="NCBI Taxonomy" id="578093"/>
    <lineage>
        <taxon>Eukaryota</taxon>
        <taxon>Fungi</taxon>
        <taxon>Dikarya</taxon>
        <taxon>Ascomycota</taxon>
        <taxon>Pezizomycotina</taxon>
        <taxon>Dothideomycetes</taxon>
        <taxon>Dothideomycetes incertae sedis</taxon>
        <taxon>Lineolatales</taxon>
        <taxon>Lineolataceae</taxon>
        <taxon>Lineolata</taxon>
    </lineage>
</organism>
<feature type="compositionally biased region" description="Polar residues" evidence="1">
    <location>
        <begin position="443"/>
        <end position="456"/>
    </location>
</feature>
<feature type="compositionally biased region" description="Acidic residues" evidence="1">
    <location>
        <begin position="211"/>
        <end position="276"/>
    </location>
</feature>
<gene>
    <name evidence="2" type="ORF">BDY21DRAFT_382019</name>
</gene>
<feature type="compositionally biased region" description="Basic and acidic residues" evidence="1">
    <location>
        <begin position="477"/>
        <end position="489"/>
    </location>
</feature>
<feature type="compositionally biased region" description="Basic and acidic residues" evidence="1">
    <location>
        <begin position="335"/>
        <end position="346"/>
    </location>
</feature>
<feature type="region of interest" description="Disordered" evidence="1">
    <location>
        <begin position="1"/>
        <end position="32"/>
    </location>
</feature>
<keyword evidence="3" id="KW-1185">Reference proteome</keyword>
<feature type="compositionally biased region" description="Polar residues" evidence="1">
    <location>
        <begin position="15"/>
        <end position="26"/>
    </location>
</feature>
<feature type="compositionally biased region" description="Basic and acidic residues" evidence="1">
    <location>
        <begin position="315"/>
        <end position="328"/>
    </location>
</feature>
<evidence type="ECO:0000256" key="1">
    <source>
        <dbReference type="SAM" id="MobiDB-lite"/>
    </source>
</evidence>
<feature type="region of interest" description="Disordered" evidence="1">
    <location>
        <begin position="192"/>
        <end position="404"/>
    </location>
</feature>
<accession>A0A6A6NQB0</accession>
<reference evidence="2" key="1">
    <citation type="journal article" date="2020" name="Stud. Mycol.">
        <title>101 Dothideomycetes genomes: a test case for predicting lifestyles and emergence of pathogens.</title>
        <authorList>
            <person name="Haridas S."/>
            <person name="Albert R."/>
            <person name="Binder M."/>
            <person name="Bloem J."/>
            <person name="Labutti K."/>
            <person name="Salamov A."/>
            <person name="Andreopoulos B."/>
            <person name="Baker S."/>
            <person name="Barry K."/>
            <person name="Bills G."/>
            <person name="Bluhm B."/>
            <person name="Cannon C."/>
            <person name="Castanera R."/>
            <person name="Culley D."/>
            <person name="Daum C."/>
            <person name="Ezra D."/>
            <person name="Gonzalez J."/>
            <person name="Henrissat B."/>
            <person name="Kuo A."/>
            <person name="Liang C."/>
            <person name="Lipzen A."/>
            <person name="Lutzoni F."/>
            <person name="Magnuson J."/>
            <person name="Mondo S."/>
            <person name="Nolan M."/>
            <person name="Ohm R."/>
            <person name="Pangilinan J."/>
            <person name="Park H.-J."/>
            <person name="Ramirez L."/>
            <person name="Alfaro M."/>
            <person name="Sun H."/>
            <person name="Tritt A."/>
            <person name="Yoshinaga Y."/>
            <person name="Zwiers L.-H."/>
            <person name="Turgeon B."/>
            <person name="Goodwin S."/>
            <person name="Spatafora J."/>
            <person name="Crous P."/>
            <person name="Grigoriev I."/>
        </authorList>
    </citation>
    <scope>NUCLEOTIDE SEQUENCE</scope>
    <source>
        <strain evidence="2">ATCC 16933</strain>
    </source>
</reference>
<feature type="compositionally biased region" description="Acidic residues" evidence="1">
    <location>
        <begin position="374"/>
        <end position="391"/>
    </location>
</feature>
<feature type="compositionally biased region" description="Polar residues" evidence="1">
    <location>
        <begin position="466"/>
        <end position="476"/>
    </location>
</feature>
<dbReference type="EMBL" id="MU001696">
    <property type="protein sequence ID" value="KAF2453614.1"/>
    <property type="molecule type" value="Genomic_DNA"/>
</dbReference>
<feature type="region of interest" description="Disordered" evidence="1">
    <location>
        <begin position="443"/>
        <end position="490"/>
    </location>
</feature>
<evidence type="ECO:0000313" key="3">
    <source>
        <dbReference type="Proteomes" id="UP000799766"/>
    </source>
</evidence>
<feature type="compositionally biased region" description="Polar residues" evidence="1">
    <location>
        <begin position="347"/>
        <end position="357"/>
    </location>
</feature>
<dbReference type="AlphaFoldDB" id="A0A6A6NQB0"/>
<protein>
    <submittedName>
        <fullName evidence="2">Uncharacterized protein</fullName>
    </submittedName>
</protein>